<feature type="region of interest" description="Disordered" evidence="1">
    <location>
        <begin position="50"/>
        <end position="117"/>
    </location>
</feature>
<sequence>MTDLSRIPFRLAALQASLREIAKNFLCKRWHRDRQADRIGQQWYEAAVRNQAQAHSAAADSPRSPPAPAVPRQTRSAFRRGPSESDRPHRLLDHSDHHSDREASPAHFWTGSGPAERVNRPTHPYVTAAMLRANNVPWRVTVAQPAILSLTPSTWAGGHEVDNIHCLFCLAEDENRVDERVVLRCVRCKGLAHLAYTQEWLEKRETGHGTSCCICRTETAFHALYRGPRGPSPEPEESFVEAIADISSNTGTIAPSIDPPRAGVRLAQPAEPRRRHRGSAAPAAQEGVRRSARLAQVPAPLRRSTRFRESEM</sequence>
<reference evidence="2" key="2">
    <citation type="journal article" date="2023" name="IMA Fungus">
        <title>Comparative genomic study of the Penicillium genus elucidates a diverse pangenome and 15 lateral gene transfer events.</title>
        <authorList>
            <person name="Petersen C."/>
            <person name="Sorensen T."/>
            <person name="Nielsen M.R."/>
            <person name="Sondergaard T.E."/>
            <person name="Sorensen J.L."/>
            <person name="Fitzpatrick D.A."/>
            <person name="Frisvad J.C."/>
            <person name="Nielsen K.L."/>
        </authorList>
    </citation>
    <scope>NUCLEOTIDE SEQUENCE</scope>
    <source>
        <strain evidence="2">IBT 21472</strain>
    </source>
</reference>
<evidence type="ECO:0000313" key="3">
    <source>
        <dbReference type="Proteomes" id="UP001147746"/>
    </source>
</evidence>
<feature type="region of interest" description="Disordered" evidence="1">
    <location>
        <begin position="251"/>
        <end position="312"/>
    </location>
</feature>
<evidence type="ECO:0000313" key="2">
    <source>
        <dbReference type="EMBL" id="KAJ5330354.1"/>
    </source>
</evidence>
<accession>A0A9W9KZT0</accession>
<name>A0A9W9KZT0_9EURO</name>
<dbReference type="Proteomes" id="UP001147746">
    <property type="component" value="Unassembled WGS sequence"/>
</dbReference>
<gene>
    <name evidence="2" type="ORF">N7476_000137</name>
</gene>
<dbReference type="AlphaFoldDB" id="A0A9W9KZT0"/>
<protein>
    <submittedName>
        <fullName evidence="2">Uncharacterized protein</fullName>
    </submittedName>
</protein>
<dbReference type="EMBL" id="JAPZBO010000001">
    <property type="protein sequence ID" value="KAJ5330354.1"/>
    <property type="molecule type" value="Genomic_DNA"/>
</dbReference>
<reference evidence="2" key="1">
    <citation type="submission" date="2022-12" db="EMBL/GenBank/DDBJ databases">
        <authorList>
            <person name="Petersen C."/>
        </authorList>
    </citation>
    <scope>NUCLEOTIDE SEQUENCE</scope>
    <source>
        <strain evidence="2">IBT 21472</strain>
    </source>
</reference>
<comment type="caution">
    <text evidence="2">The sequence shown here is derived from an EMBL/GenBank/DDBJ whole genome shotgun (WGS) entry which is preliminary data.</text>
</comment>
<organism evidence="2 3">
    <name type="scientific">Penicillium atrosanguineum</name>
    <dbReference type="NCBI Taxonomy" id="1132637"/>
    <lineage>
        <taxon>Eukaryota</taxon>
        <taxon>Fungi</taxon>
        <taxon>Dikarya</taxon>
        <taxon>Ascomycota</taxon>
        <taxon>Pezizomycotina</taxon>
        <taxon>Eurotiomycetes</taxon>
        <taxon>Eurotiomycetidae</taxon>
        <taxon>Eurotiales</taxon>
        <taxon>Aspergillaceae</taxon>
        <taxon>Penicillium</taxon>
    </lineage>
</organism>
<evidence type="ECO:0000256" key="1">
    <source>
        <dbReference type="SAM" id="MobiDB-lite"/>
    </source>
</evidence>
<keyword evidence="3" id="KW-1185">Reference proteome</keyword>
<proteinExistence type="predicted"/>
<feature type="compositionally biased region" description="Basic and acidic residues" evidence="1">
    <location>
        <begin position="81"/>
        <end position="104"/>
    </location>
</feature>